<dbReference type="AlphaFoldDB" id="A0A8S9TV74"/>
<reference evidence="1" key="1">
    <citation type="submission" date="2020-03" db="EMBL/GenBank/DDBJ databases">
        <title>Hybrid Assembly of Korean Phytophthora infestans isolates.</title>
        <authorList>
            <person name="Prokchorchik M."/>
            <person name="Lee Y."/>
            <person name="Seo J."/>
            <person name="Cho J.-H."/>
            <person name="Park Y.-E."/>
            <person name="Jang D.-C."/>
            <person name="Im J.-S."/>
            <person name="Choi J.-G."/>
            <person name="Park H.-J."/>
            <person name="Lee G.-B."/>
            <person name="Lee Y.-G."/>
            <person name="Hong S.-Y."/>
            <person name="Cho K."/>
            <person name="Sohn K.H."/>
        </authorList>
    </citation>
    <scope>NUCLEOTIDE SEQUENCE</scope>
    <source>
        <strain evidence="1">KR_2_A2</strain>
    </source>
</reference>
<sequence>MKDKQRAAEEAYVVATFEHHDLLFDVWKDLAIKNRRLRSETENKHLRGLYANQVHTLETLRSLLQMQERVQNTLRFTTRYYVCSSFDADDSAIVAMERLYGDLGQLYADTERVLLSKGLHTEIVTAQIDCEYCFWHEMTRHYVENEVERGQSQRDAKVSTISQALTMELEDDGVLVRTQSRYAGKRIIDRHRQVAVLSGRSQLLEVFGIAVNGVNSQEKYWLVMSEATPGVTIVNVCISMYRYVHFDCEMPNRQQFVDRTCQMLTEQKQLGFEPVLQRVEQSFLSGYPS</sequence>
<evidence type="ECO:0000313" key="1">
    <source>
        <dbReference type="EMBL" id="KAF4130709.1"/>
    </source>
</evidence>
<dbReference type="EMBL" id="JAACNO010002811">
    <property type="protein sequence ID" value="KAF4130709.1"/>
    <property type="molecule type" value="Genomic_DNA"/>
</dbReference>
<name>A0A8S9TV74_PHYIN</name>
<organism evidence="1 2">
    <name type="scientific">Phytophthora infestans</name>
    <name type="common">Potato late blight agent</name>
    <name type="synonym">Botrytis infestans</name>
    <dbReference type="NCBI Taxonomy" id="4787"/>
    <lineage>
        <taxon>Eukaryota</taxon>
        <taxon>Sar</taxon>
        <taxon>Stramenopiles</taxon>
        <taxon>Oomycota</taxon>
        <taxon>Peronosporomycetes</taxon>
        <taxon>Peronosporales</taxon>
        <taxon>Peronosporaceae</taxon>
        <taxon>Phytophthora</taxon>
    </lineage>
</organism>
<accession>A0A8S9TV74</accession>
<evidence type="ECO:0000313" key="2">
    <source>
        <dbReference type="Proteomes" id="UP000704712"/>
    </source>
</evidence>
<protein>
    <submittedName>
        <fullName evidence="1">Uncharacterized protein</fullName>
    </submittedName>
</protein>
<proteinExistence type="predicted"/>
<gene>
    <name evidence="1" type="ORF">GN958_ATG20163</name>
</gene>
<dbReference type="Proteomes" id="UP000704712">
    <property type="component" value="Unassembled WGS sequence"/>
</dbReference>
<comment type="caution">
    <text evidence="1">The sequence shown here is derived from an EMBL/GenBank/DDBJ whole genome shotgun (WGS) entry which is preliminary data.</text>
</comment>